<feature type="domain" description="SEC7" evidence="2">
    <location>
        <begin position="602"/>
        <end position="790"/>
    </location>
</feature>
<evidence type="ECO:0000256" key="1">
    <source>
        <dbReference type="SAM" id="MobiDB-lite"/>
    </source>
</evidence>
<dbReference type="PANTHER" id="PTHR10663">
    <property type="entry name" value="GUANYL-NUCLEOTIDE EXCHANGE FACTOR"/>
    <property type="match status" value="1"/>
</dbReference>
<dbReference type="GO" id="GO:0032012">
    <property type="term" value="P:regulation of ARF protein signal transduction"/>
    <property type="evidence" value="ECO:0007669"/>
    <property type="project" value="InterPro"/>
</dbReference>
<dbReference type="CDD" id="cd00171">
    <property type="entry name" value="Sec7"/>
    <property type="match status" value="1"/>
</dbReference>
<reference evidence="3" key="1">
    <citation type="submission" date="2014-02" db="EMBL/GenBank/DDBJ databases">
        <authorList>
            <person name="Genoscope - CEA"/>
        </authorList>
    </citation>
    <scope>NUCLEOTIDE SEQUENCE</scope>
    <source>
        <strain evidence="3">LS3</strain>
    </source>
</reference>
<reference evidence="3" key="2">
    <citation type="submission" date="2014-06" db="EMBL/GenBank/DDBJ databases">
        <title>The complete genome of Blastobotrys (Arxula) adeninivorans LS3 - a yeast of biotechnological interest.</title>
        <authorList>
            <person name="Kunze G."/>
            <person name="Gaillardin C."/>
            <person name="Czernicka M."/>
            <person name="Durrens P."/>
            <person name="Martin T."/>
            <person name="Boer E."/>
            <person name="Gabaldon T."/>
            <person name="Cruz J."/>
            <person name="Talla E."/>
            <person name="Marck C."/>
            <person name="Goffeau A."/>
            <person name="Barbe V."/>
            <person name="Baret P."/>
            <person name="Baronian K."/>
            <person name="Beier S."/>
            <person name="Bleykasten C."/>
            <person name="Bode R."/>
            <person name="Casaregola S."/>
            <person name="Despons L."/>
            <person name="Fairhead C."/>
            <person name="Giersberg M."/>
            <person name="Gierski P."/>
            <person name="Hahnel U."/>
            <person name="Hartmann A."/>
            <person name="Jankowska D."/>
            <person name="Jubin C."/>
            <person name="Jung P."/>
            <person name="Lafontaine I."/>
            <person name="Leh-Louis V."/>
            <person name="Lemaire M."/>
            <person name="Marcet-Houben M."/>
            <person name="Mascher M."/>
            <person name="Morel G."/>
            <person name="Richard G.-F."/>
            <person name="Riechen J."/>
            <person name="Sacerdot C."/>
            <person name="Sarkar A."/>
            <person name="Savel G."/>
            <person name="Schacherer J."/>
            <person name="Sherman D."/>
            <person name="Straub M.-L."/>
            <person name="Stein N."/>
            <person name="Thierry A."/>
            <person name="Trautwein-Schult A."/>
            <person name="Westhof E."/>
            <person name="Worch S."/>
            <person name="Dujon B."/>
            <person name="Souciet J.-L."/>
            <person name="Wincker P."/>
            <person name="Scholz U."/>
            <person name="Neuveglise N."/>
        </authorList>
    </citation>
    <scope>NUCLEOTIDE SEQUENCE</scope>
    <source>
        <strain evidence="3">LS3</strain>
    </source>
</reference>
<dbReference type="InterPro" id="IPR016024">
    <property type="entry name" value="ARM-type_fold"/>
</dbReference>
<dbReference type="PANTHER" id="PTHR10663:SF388">
    <property type="entry name" value="GOLGI-SPECIFIC BREFELDIN A-RESISTANCE GUANINE NUCLEOTIDE EXCHANGE FACTOR 1"/>
    <property type="match status" value="1"/>
</dbReference>
<proteinExistence type="predicted"/>
<dbReference type="InterPro" id="IPR035999">
    <property type="entry name" value="Sec7_dom_sf"/>
</dbReference>
<protein>
    <submittedName>
        <fullName evidence="3">ARAD1B02926p</fullName>
    </submittedName>
</protein>
<dbReference type="Pfam" id="PF23325">
    <property type="entry name" value="TPR_28"/>
    <property type="match status" value="1"/>
</dbReference>
<dbReference type="SUPFAM" id="SSF48371">
    <property type="entry name" value="ARM repeat"/>
    <property type="match status" value="1"/>
</dbReference>
<feature type="compositionally biased region" description="Basic and acidic residues" evidence="1">
    <location>
        <begin position="1482"/>
        <end position="1509"/>
    </location>
</feature>
<dbReference type="PhylomeDB" id="A0A060T9W3"/>
<feature type="compositionally biased region" description="Low complexity" evidence="1">
    <location>
        <begin position="471"/>
        <end position="489"/>
    </location>
</feature>
<dbReference type="GO" id="GO:0016192">
    <property type="term" value="P:vesicle-mediated transport"/>
    <property type="evidence" value="ECO:0007669"/>
    <property type="project" value="UniProtKB-ARBA"/>
</dbReference>
<feature type="compositionally biased region" description="Polar residues" evidence="1">
    <location>
        <begin position="243"/>
        <end position="254"/>
    </location>
</feature>
<evidence type="ECO:0000313" key="3">
    <source>
        <dbReference type="EMBL" id="CDP35996.1"/>
    </source>
</evidence>
<dbReference type="EMBL" id="HG937692">
    <property type="protein sequence ID" value="CDP35996.1"/>
    <property type="molecule type" value="Genomic_DNA"/>
</dbReference>
<dbReference type="SMART" id="SM00222">
    <property type="entry name" value="Sec7"/>
    <property type="match status" value="1"/>
</dbReference>
<feature type="compositionally biased region" description="Polar residues" evidence="1">
    <location>
        <begin position="283"/>
        <end position="294"/>
    </location>
</feature>
<dbReference type="InterPro" id="IPR023394">
    <property type="entry name" value="Sec7_C_sf"/>
</dbReference>
<dbReference type="Gene3D" id="1.10.1000.11">
    <property type="entry name" value="Arf Nucleotide-binding Site Opener,domain 2"/>
    <property type="match status" value="1"/>
</dbReference>
<dbReference type="InterPro" id="IPR056604">
    <property type="entry name" value="GBF1-like_TPR"/>
</dbReference>
<feature type="compositionally biased region" description="Polar residues" evidence="1">
    <location>
        <begin position="1512"/>
        <end position="1525"/>
    </location>
</feature>
<accession>A0A060T9W3</accession>
<dbReference type="FunFam" id="1.10.1000.11:FF:000002">
    <property type="entry name" value="Cytohesin 1"/>
    <property type="match status" value="1"/>
</dbReference>
<feature type="region of interest" description="Disordered" evidence="1">
    <location>
        <begin position="229"/>
        <end position="262"/>
    </location>
</feature>
<gene>
    <name evidence="3" type="ORF">GNLVRS02_ARAD1B02926g</name>
</gene>
<feature type="region of interest" description="Disordered" evidence="1">
    <location>
        <begin position="1482"/>
        <end position="1525"/>
    </location>
</feature>
<dbReference type="InterPro" id="IPR032691">
    <property type="entry name" value="Mon2/Sec7/BIG1-like_HUS"/>
</dbReference>
<dbReference type="SUPFAM" id="SSF48425">
    <property type="entry name" value="Sec7 domain"/>
    <property type="match status" value="1"/>
</dbReference>
<dbReference type="Pfam" id="PF01369">
    <property type="entry name" value="Sec7"/>
    <property type="match status" value="1"/>
</dbReference>
<feature type="region of interest" description="Disordered" evidence="1">
    <location>
        <begin position="467"/>
        <end position="497"/>
    </location>
</feature>
<evidence type="ECO:0000259" key="2">
    <source>
        <dbReference type="PROSITE" id="PS50190"/>
    </source>
</evidence>
<dbReference type="GO" id="GO:0005794">
    <property type="term" value="C:Golgi apparatus"/>
    <property type="evidence" value="ECO:0007669"/>
    <property type="project" value="UniProtKB-ARBA"/>
</dbReference>
<sequence>MSIDPVLLVSNECNTVMSAMRKNARWAHAGVASILGSSGYSPDGNLSPGLPIRASTEPKDPGDMSTSLISGFANLRAELMTCTDIQSVSLCSVLRPFLDVIVSQSTTGTITLAALIAVEKFFSLGVVTADNKDLRQGLQETAVAITHCRFEATDQAEDDAVLLKILALMEQLVSSDRHRELLPDRSVCEIVETCLSMACQMRRGDVLRRAAEMTMIKLTETVFRRLSSIDPESTEEADALSDRQVQLSNETSNPHVDIHRGSVIEDVGSNIKVKEQEDEETPAPSSDLETAGQSDESEKAEQDKHTSEGEEAEKTEKLGDTKEDIEETEPYGINAIREIFRVLISILDHKNAYQYTDSTRAMVLRLVNIIFEVSGKEIAQHPSLMSLTSGTLCKHLFQLARYDNPAILHLTLRAIVTIFQTCRPHLKLQLEFIFTYLLTCLSPVGDIPREPDVDAVFYEGVPTAPRLINPSRTATNTPTPQTSNSSSANLTKPSTPVPFGPNFMTMKSPAARETMVEALTSLVRSPRFLTDVFVNYDCDVDRADLCEDLIGFLCRSAYPDSATWSTPSVPPLCLEAILAFLASLSAGINTSYDEETKKNVEKVLETKAQKKVAISVTDSFNENPKKGLAMLSEKKIIPDDSPQSIAKFLKEAGRIDKKVLGEFFAKSANRKVMELFIELFDFSHKRLDEALREFLSSFRLPGESQQIEVIFEKFADQYCKGEGNTEEIANNDAAFVLSYAVIMLNTDQHSPQVKKSMTLDQFRHNLRGANDGKDFSPDYLEEIYRTIKSREIIMPDEHDNDETFEYAWKQMLVKISQAGDMKSGSFLGAFDKPVFETNWKPIITTLAYVFATATDDTVFSRVISGFDQAAKIASAYNIPGVIDHIIECLARMSSLSVGDLSAPTSNVEVEIEDTGLVTVSQLSVPFGSDYKAQMATVILFQVARSYASVITSSWDLLLSVLANLFLYNLAPPMDSPVMKEYGIGPIPPVKPQYSFKRAKGGREVGLLSTLSSYLTGYGDQGQEPSDEEVEATLSTIDCVAACGVDALYDIILKMDADALQRLIAAVVSKLPRLVDSSPSYKQSYYSTTLYFLELAVSLTVSSIEVARKTGPTLLPVLYTLNSNWEALDHELIGYTTAFALIVLQKLDDSYKTQLESHLKVILNMNAKVLQMSSSRLSTALVDMLKEDLWTRSQVGASYDFWQLLQAMCKDGVCGKQVLSRIKPQIEGGNLVTRDNFEDILKVLGTIANSTAAQAKHEARQVEKLRRAHRGKQADEKLAQLEQDVKDYVSISMDSLAVMENMNQHIEKVATEEDSDLYYTYIQALSRQCINPSRKVRTVALSTFDRVLLSPHLKDRPQFSWLATFEKALFPLIGSLLDPEVYDTDAEGMAITRLHVASLLCKVFLQYALRVQKSDRQELMDLWMKILETLDRLINSGQRDTLRESVVESLKNVLLVLQSSEFNDDDKLWEETWKRIDGFLPGLKEELPTKDSKPDAPAEADKPEAPKSDETEPAQSTETTQTTDEK</sequence>
<dbReference type="Pfam" id="PF12783">
    <property type="entry name" value="Sec7-like_HUS"/>
    <property type="match status" value="1"/>
</dbReference>
<dbReference type="PROSITE" id="PS50190">
    <property type="entry name" value="SEC7"/>
    <property type="match status" value="1"/>
</dbReference>
<feature type="compositionally biased region" description="Basic and acidic residues" evidence="1">
    <location>
        <begin position="296"/>
        <end position="322"/>
    </location>
</feature>
<dbReference type="Gene3D" id="1.10.220.20">
    <property type="match status" value="1"/>
</dbReference>
<organism evidence="3">
    <name type="scientific">Blastobotrys adeninivorans</name>
    <name type="common">Yeast</name>
    <name type="synonym">Arxula adeninivorans</name>
    <dbReference type="NCBI Taxonomy" id="409370"/>
    <lineage>
        <taxon>Eukaryota</taxon>
        <taxon>Fungi</taxon>
        <taxon>Dikarya</taxon>
        <taxon>Ascomycota</taxon>
        <taxon>Saccharomycotina</taxon>
        <taxon>Dipodascomycetes</taxon>
        <taxon>Dipodascales</taxon>
        <taxon>Trichomonascaceae</taxon>
        <taxon>Blastobotrys</taxon>
    </lineage>
</organism>
<dbReference type="InterPro" id="IPR000904">
    <property type="entry name" value="Sec7_dom"/>
</dbReference>
<name>A0A060T9W3_BLAAD</name>
<feature type="region of interest" description="Disordered" evidence="1">
    <location>
        <begin position="274"/>
        <end position="326"/>
    </location>
</feature>
<dbReference type="GO" id="GO:0005085">
    <property type="term" value="F:guanyl-nucleotide exchange factor activity"/>
    <property type="evidence" value="ECO:0007669"/>
    <property type="project" value="InterPro"/>
</dbReference>